<proteinExistence type="predicted"/>
<name>A0A1J5RAU4_9ZZZZ</name>
<accession>A0A1J5RAU4</accession>
<dbReference type="EMBL" id="MLJW01000232">
    <property type="protein sequence ID" value="OIQ92418.1"/>
    <property type="molecule type" value="Genomic_DNA"/>
</dbReference>
<sequence length="130" mass="14494">MEKGQLPIFAELTLADTEDYTSKAARQFSGTSNPRHLRVISSSLISPRKREDIDRIAGASNGPELIAELRRRGLEFPCARVPGYDRDGLPVRFGVYHLTDTDRRKLATWQRLNNTNNAKAPSTNGNEGVI</sequence>
<organism evidence="1">
    <name type="scientific">mine drainage metagenome</name>
    <dbReference type="NCBI Taxonomy" id="410659"/>
    <lineage>
        <taxon>unclassified sequences</taxon>
        <taxon>metagenomes</taxon>
        <taxon>ecological metagenomes</taxon>
    </lineage>
</organism>
<comment type="caution">
    <text evidence="1">The sequence shown here is derived from an EMBL/GenBank/DDBJ whole genome shotgun (WGS) entry which is preliminary data.</text>
</comment>
<protein>
    <submittedName>
        <fullName evidence="1">Uncharacterized protein</fullName>
    </submittedName>
</protein>
<evidence type="ECO:0000313" key="1">
    <source>
        <dbReference type="EMBL" id="OIQ92418.1"/>
    </source>
</evidence>
<reference evidence="1" key="1">
    <citation type="submission" date="2016-10" db="EMBL/GenBank/DDBJ databases">
        <title>Sequence of Gallionella enrichment culture.</title>
        <authorList>
            <person name="Poehlein A."/>
            <person name="Muehling M."/>
            <person name="Daniel R."/>
        </authorList>
    </citation>
    <scope>NUCLEOTIDE SEQUENCE</scope>
</reference>
<gene>
    <name evidence="1" type="ORF">GALL_256390</name>
</gene>
<dbReference type="AlphaFoldDB" id="A0A1J5RAU4"/>